<reference evidence="6 7" key="1">
    <citation type="journal article" date="2015" name="ISME J.">
        <title>Genomic and phenotypic differentiation among Methanosarcina mazei populations from Columbia River sediment.</title>
        <authorList>
            <person name="Youngblut N.D."/>
            <person name="Wirth J.S."/>
            <person name="Henriksen J.R."/>
            <person name="Smith M."/>
            <person name="Simon H."/>
            <person name="Metcalf W.W."/>
            <person name="Whitaker R.J."/>
        </authorList>
    </citation>
    <scope>NUCLEOTIDE SEQUENCE [LARGE SCALE GENOMIC DNA]</scope>
    <source>
        <strain evidence="4 6">1.F.A.2.8</strain>
        <strain evidence="2 7">3.F.A.1B.1</strain>
        <strain evidence="3">3.H.A.1A.1</strain>
    </source>
</reference>
<feature type="domain" description="TIR" evidence="1">
    <location>
        <begin position="3"/>
        <end position="96"/>
    </location>
</feature>
<dbReference type="InterPro" id="IPR035897">
    <property type="entry name" value="Toll_tir_struct_dom_sf"/>
</dbReference>
<evidence type="ECO:0000313" key="8">
    <source>
        <dbReference type="Proteomes" id="UP000300067"/>
    </source>
</evidence>
<dbReference type="SUPFAM" id="SSF52200">
    <property type="entry name" value="Toll/Interleukin receptor TIR domain"/>
    <property type="match status" value="1"/>
</dbReference>
<dbReference type="Pfam" id="PF13676">
    <property type="entry name" value="TIR_2"/>
    <property type="match status" value="1"/>
</dbReference>
<dbReference type="Proteomes" id="UP000034227">
    <property type="component" value="Unassembled WGS sequence"/>
</dbReference>
<evidence type="ECO:0000313" key="5">
    <source>
        <dbReference type="EMBL" id="QCR15177.1"/>
    </source>
</evidence>
<dbReference type="Gene3D" id="3.40.50.10140">
    <property type="entry name" value="Toll/interleukin-1 receptor homology (TIR) domain"/>
    <property type="match status" value="1"/>
</dbReference>
<evidence type="ECO:0000259" key="1">
    <source>
        <dbReference type="Pfam" id="PF13676"/>
    </source>
</evidence>
<name>A0A0F8GC83_METMZ</name>
<dbReference type="EMBL" id="JJPM01000161">
    <property type="protein sequence ID" value="KKG74770.1"/>
    <property type="molecule type" value="Genomic_DNA"/>
</dbReference>
<evidence type="ECO:0000313" key="6">
    <source>
        <dbReference type="Proteomes" id="UP000034227"/>
    </source>
</evidence>
<evidence type="ECO:0000313" key="2">
    <source>
        <dbReference type="EMBL" id="KKG36758.1"/>
    </source>
</evidence>
<gene>
    <name evidence="5" type="ORF">DKM28_03110</name>
    <name evidence="2" type="ORF">DU30_04845</name>
    <name evidence="3" type="ORF">DU43_03605</name>
    <name evidence="4" type="ORF">DU58_09790</name>
</gene>
<organism evidence="2 7">
    <name type="scientific">Methanosarcina mazei</name>
    <name type="common">Methanosarcina frisia</name>
    <dbReference type="NCBI Taxonomy" id="2209"/>
    <lineage>
        <taxon>Archaea</taxon>
        <taxon>Methanobacteriati</taxon>
        <taxon>Methanobacteriota</taxon>
        <taxon>Stenosarchaea group</taxon>
        <taxon>Methanomicrobia</taxon>
        <taxon>Methanosarcinales</taxon>
        <taxon>Methanosarcinaceae</taxon>
        <taxon>Methanosarcina</taxon>
    </lineage>
</organism>
<evidence type="ECO:0000313" key="4">
    <source>
        <dbReference type="EMBL" id="KKH31779.1"/>
    </source>
</evidence>
<dbReference type="Proteomes" id="UP000300067">
    <property type="component" value="Chromosome"/>
</dbReference>
<dbReference type="GO" id="GO:0007165">
    <property type="term" value="P:signal transduction"/>
    <property type="evidence" value="ECO:0007669"/>
    <property type="project" value="InterPro"/>
</dbReference>
<accession>A0A0F8GC83</accession>
<reference evidence="5 8" key="2">
    <citation type="submission" date="2018-05" db="EMBL/GenBank/DDBJ databases">
        <title>Methanosarcina gilichinskyana sp. nov., a novel methanogenic archaeon isolated from Holocene permafrost, North East Russia.</title>
        <authorList>
            <person name="Oshurkova V."/>
            <person name="Meer M."/>
            <person name="Bochkareva O."/>
            <person name="Shcherbakova V."/>
        </authorList>
    </citation>
    <scope>NUCLEOTIDE SEQUENCE [LARGE SCALE GENOMIC DNA]</scope>
    <source>
        <strain evidence="5 8">JL01</strain>
    </source>
</reference>
<dbReference type="InterPro" id="IPR000157">
    <property type="entry name" value="TIR_dom"/>
</dbReference>
<dbReference type="AlphaFoldDB" id="A0A0F8GC83"/>
<proteinExistence type="predicted"/>
<dbReference type="EMBL" id="CP029709">
    <property type="protein sequence ID" value="QCR15177.1"/>
    <property type="molecule type" value="Genomic_DNA"/>
</dbReference>
<dbReference type="EMBL" id="JJQD01000033">
    <property type="protein sequence ID" value="KKH31779.1"/>
    <property type="molecule type" value="Genomic_DNA"/>
</dbReference>
<dbReference type="Proteomes" id="UP000034298">
    <property type="component" value="Unassembled WGS sequence"/>
</dbReference>
<dbReference type="EMBL" id="JJPC01000034">
    <property type="protein sequence ID" value="KKG36758.1"/>
    <property type="molecule type" value="Genomic_DNA"/>
</dbReference>
<dbReference type="PATRIC" id="fig|2209.49.peg.2081"/>
<protein>
    <recommendedName>
        <fullName evidence="1">TIR domain-containing protein</fullName>
    </recommendedName>
</protein>
<evidence type="ECO:0000313" key="3">
    <source>
        <dbReference type="EMBL" id="KKG74770.1"/>
    </source>
</evidence>
<evidence type="ECO:0000313" key="7">
    <source>
        <dbReference type="Proteomes" id="UP000034298"/>
    </source>
</evidence>
<sequence length="295" mass="34410">MKVFISWSGDLSKRIATALKEWIPNVLQSTEPYVSSEDVDKGSRWSTDIAKELADSTYGILCVTRDNFREPWLNFEAGALSKKMESSRVCPFLYNVKLSEIDGPLLQFQVTVYKKEDVLKLLISLNNSCTDQKLPEERLLKAFELWWPELERNLIIEDVDLIQQGVNNESNNAHNDAILEEILSLLQTQQKILRRPEEILPPDYIIDLMKKSEKDRSTRSISQEAYYELFEVYERLRTASIDNLKFLRSVEGINKEILMRAETIDNLCENMERPINHMQRRVLTRKLPDNLLIIE</sequence>